<dbReference type="InterPro" id="IPR029044">
    <property type="entry name" value="Nucleotide-diphossugar_trans"/>
</dbReference>
<evidence type="ECO:0000256" key="1">
    <source>
        <dbReference type="SAM" id="MobiDB-lite"/>
    </source>
</evidence>
<dbReference type="EMBL" id="BAABIL010000141">
    <property type="protein sequence ID" value="GAA4971315.1"/>
    <property type="molecule type" value="Genomic_DNA"/>
</dbReference>
<dbReference type="RefSeq" id="WP_345711425.1">
    <property type="nucleotide sequence ID" value="NZ_BAABIL010000141.1"/>
</dbReference>
<feature type="region of interest" description="Disordered" evidence="1">
    <location>
        <begin position="1"/>
        <end position="22"/>
    </location>
</feature>
<dbReference type="SUPFAM" id="SSF53448">
    <property type="entry name" value="Nucleotide-diphospho-sugar transferases"/>
    <property type="match status" value="1"/>
</dbReference>
<name>A0ABP9HHT8_9ACTN</name>
<accession>A0ABP9HHT8</accession>
<evidence type="ECO:0000313" key="2">
    <source>
        <dbReference type="EMBL" id="GAA4971315.1"/>
    </source>
</evidence>
<protein>
    <submittedName>
        <fullName evidence="2">Uncharacterized protein</fullName>
    </submittedName>
</protein>
<proteinExistence type="predicted"/>
<evidence type="ECO:0000313" key="3">
    <source>
        <dbReference type="Proteomes" id="UP001501195"/>
    </source>
</evidence>
<reference evidence="3" key="1">
    <citation type="journal article" date="2019" name="Int. J. Syst. Evol. Microbiol.">
        <title>The Global Catalogue of Microorganisms (GCM) 10K type strain sequencing project: providing services to taxonomists for standard genome sequencing and annotation.</title>
        <authorList>
            <consortium name="The Broad Institute Genomics Platform"/>
            <consortium name="The Broad Institute Genome Sequencing Center for Infectious Disease"/>
            <person name="Wu L."/>
            <person name="Ma J."/>
        </authorList>
    </citation>
    <scope>NUCLEOTIDE SEQUENCE [LARGE SCALE GENOMIC DNA]</scope>
    <source>
        <strain evidence="3">JCM 18126</strain>
    </source>
</reference>
<gene>
    <name evidence="2" type="ORF">GCM10023225_11440</name>
</gene>
<dbReference type="Proteomes" id="UP001501195">
    <property type="component" value="Unassembled WGS sequence"/>
</dbReference>
<keyword evidence="3" id="KW-1185">Reference proteome</keyword>
<comment type="caution">
    <text evidence="2">The sequence shown here is derived from an EMBL/GenBank/DDBJ whole genome shotgun (WGS) entry which is preliminary data.</text>
</comment>
<sequence>MASSAADGGTRGGTDPTSPRPRAAVVTLPAVGAGGGDGLDGTLTTLVAAADEAAACDLPVVLAVAVETAPTAGTALVAHWQHLTAPLDAVTVLAVPVDAPGARRRATAAGLADPLTARLDPREVLVLTTTPGAVVGVDWILAHARLAGTGATAATAVVTAGDGGADRPGRPPRTQVHGANMSVRADAYLAVGGFPAVDGDEDLQLWQALLQARHRLCHALAPAVTIRVPHPSPAPG</sequence>
<organism evidence="2 3">
    <name type="scientific">Kineococcus glutinatus</name>
    <dbReference type="NCBI Taxonomy" id="1070872"/>
    <lineage>
        <taxon>Bacteria</taxon>
        <taxon>Bacillati</taxon>
        <taxon>Actinomycetota</taxon>
        <taxon>Actinomycetes</taxon>
        <taxon>Kineosporiales</taxon>
        <taxon>Kineosporiaceae</taxon>
        <taxon>Kineococcus</taxon>
    </lineage>
</organism>